<name>A0A433YE32_9BACL</name>
<reference evidence="2 3" key="1">
    <citation type="submission" date="2018-12" db="EMBL/GenBank/DDBJ databases">
        <authorList>
            <person name="Sun L."/>
            <person name="Chen Z."/>
        </authorList>
    </citation>
    <scope>NUCLEOTIDE SEQUENCE [LARGE SCALE GENOMIC DNA]</scope>
    <source>
        <strain evidence="2 3">DSM 15890</strain>
    </source>
</reference>
<evidence type="ECO:0008006" key="4">
    <source>
        <dbReference type="Google" id="ProtNLM"/>
    </source>
</evidence>
<sequence>MGSFDRKVERNMVKLKKQGKSPIMKGPVGNSNSKYTIGPKGEGDIFKGRKIILPVLLSILAIMYGSVGLLSPAAEENSTLFWLTIGLYLLLAVIIFLRKPYLRIDKSKIYTSTFNRDKYLDASNINKIILSRGKIVIEPKGRQSKWVFYRMRNRFDTEAMAPKLEQYGNTHHITIEKK</sequence>
<keyword evidence="1" id="KW-0472">Membrane</keyword>
<keyword evidence="3" id="KW-1185">Reference proteome</keyword>
<keyword evidence="1" id="KW-1133">Transmembrane helix</keyword>
<protein>
    <recommendedName>
        <fullName evidence="4">Methyltransferase</fullName>
    </recommendedName>
</protein>
<accession>A0A433YE32</accession>
<comment type="caution">
    <text evidence="2">The sequence shown here is derived from an EMBL/GenBank/DDBJ whole genome shotgun (WGS) entry which is preliminary data.</text>
</comment>
<keyword evidence="1" id="KW-0812">Transmembrane</keyword>
<proteinExistence type="predicted"/>
<evidence type="ECO:0000313" key="2">
    <source>
        <dbReference type="EMBL" id="RUT48137.1"/>
    </source>
</evidence>
<dbReference type="AlphaFoldDB" id="A0A433YE32"/>
<dbReference type="EMBL" id="RZNY01000002">
    <property type="protein sequence ID" value="RUT48137.1"/>
    <property type="molecule type" value="Genomic_DNA"/>
</dbReference>
<organism evidence="2 3">
    <name type="scientific">Paenibacillus anaericanus</name>
    <dbReference type="NCBI Taxonomy" id="170367"/>
    <lineage>
        <taxon>Bacteria</taxon>
        <taxon>Bacillati</taxon>
        <taxon>Bacillota</taxon>
        <taxon>Bacilli</taxon>
        <taxon>Bacillales</taxon>
        <taxon>Paenibacillaceae</taxon>
        <taxon>Paenibacillus</taxon>
    </lineage>
</organism>
<dbReference type="Proteomes" id="UP000279446">
    <property type="component" value="Unassembled WGS sequence"/>
</dbReference>
<gene>
    <name evidence="2" type="ORF">EJP82_03085</name>
</gene>
<feature type="transmembrane region" description="Helical" evidence="1">
    <location>
        <begin position="51"/>
        <end position="74"/>
    </location>
</feature>
<evidence type="ECO:0000256" key="1">
    <source>
        <dbReference type="SAM" id="Phobius"/>
    </source>
</evidence>
<dbReference type="OrthoDB" id="2598858at2"/>
<feature type="transmembrane region" description="Helical" evidence="1">
    <location>
        <begin position="80"/>
        <end position="97"/>
    </location>
</feature>
<dbReference type="RefSeq" id="WP_127190557.1">
    <property type="nucleotide sequence ID" value="NZ_RZNY01000002.1"/>
</dbReference>
<evidence type="ECO:0000313" key="3">
    <source>
        <dbReference type="Proteomes" id="UP000279446"/>
    </source>
</evidence>